<proteinExistence type="predicted"/>
<organism evidence="4 5">
    <name type="scientific">Drosophila albomicans</name>
    <name type="common">Fruit fly</name>
    <dbReference type="NCBI Taxonomy" id="7291"/>
    <lineage>
        <taxon>Eukaryota</taxon>
        <taxon>Metazoa</taxon>
        <taxon>Ecdysozoa</taxon>
        <taxon>Arthropoda</taxon>
        <taxon>Hexapoda</taxon>
        <taxon>Insecta</taxon>
        <taxon>Pterygota</taxon>
        <taxon>Neoptera</taxon>
        <taxon>Endopterygota</taxon>
        <taxon>Diptera</taxon>
        <taxon>Brachycera</taxon>
        <taxon>Muscomorpha</taxon>
        <taxon>Ephydroidea</taxon>
        <taxon>Drosophilidae</taxon>
        <taxon>Drosophila</taxon>
    </lineage>
</organism>
<evidence type="ECO:0000313" key="4">
    <source>
        <dbReference type="Proteomes" id="UP000515160"/>
    </source>
</evidence>
<protein>
    <submittedName>
        <fullName evidence="5">Epidermal growth factor-like protein</fullName>
    </submittedName>
</protein>
<feature type="domain" description="EGF-like" evidence="3">
    <location>
        <begin position="73"/>
        <end position="104"/>
    </location>
</feature>
<dbReference type="RefSeq" id="XP_051862936.1">
    <property type="nucleotide sequence ID" value="XM_052006976.1"/>
</dbReference>
<feature type="signal peptide" evidence="2">
    <location>
        <begin position="1"/>
        <end position="24"/>
    </location>
</feature>
<sequence>MLGRGIFLLVFLLLPASQTCHVLCQNGYELDSTTNRCIPVCSTPCCNGICTAPDKCECLDGYVRESDSICLPHCENECLNGYCIVPEKCACKYGYSTTDGKICQPICDGGCVNGFCSAPGECTCNDGYSKLNATNCINVPTVEAHIMTNKTLLFGLIGTSVLLLIGVVMYIFRKRANSAFEKEEQFGTYFSIN</sequence>
<evidence type="ECO:0000313" key="5">
    <source>
        <dbReference type="RefSeq" id="XP_051862936.1"/>
    </source>
</evidence>
<keyword evidence="1" id="KW-0812">Transmembrane</keyword>
<keyword evidence="4" id="KW-1185">Reference proteome</keyword>
<keyword evidence="2" id="KW-0732">Signal</keyword>
<dbReference type="OrthoDB" id="409374at2759"/>
<name>A0A9C6T0G8_DROAB</name>
<dbReference type="InterPro" id="IPR000742">
    <property type="entry name" value="EGF"/>
</dbReference>
<feature type="domain" description="EGF-like" evidence="3">
    <location>
        <begin position="106"/>
        <end position="137"/>
    </location>
</feature>
<keyword evidence="1" id="KW-0472">Membrane</keyword>
<dbReference type="GeneID" id="127565970"/>
<dbReference type="Proteomes" id="UP000515160">
    <property type="component" value="Chromosome 2R"/>
</dbReference>
<dbReference type="InterPro" id="IPR053255">
    <property type="entry name" value="EGF-like_domain"/>
</dbReference>
<evidence type="ECO:0000256" key="2">
    <source>
        <dbReference type="SAM" id="SignalP"/>
    </source>
</evidence>
<feature type="transmembrane region" description="Helical" evidence="1">
    <location>
        <begin position="152"/>
        <end position="172"/>
    </location>
</feature>
<dbReference type="SUPFAM" id="SSF57184">
    <property type="entry name" value="Growth factor receptor domain"/>
    <property type="match status" value="1"/>
</dbReference>
<reference evidence="5" key="1">
    <citation type="submission" date="2025-08" db="UniProtKB">
        <authorList>
            <consortium name="RefSeq"/>
        </authorList>
    </citation>
    <scope>IDENTIFICATION</scope>
    <source>
        <strain evidence="5">15112-1751.03</strain>
        <tissue evidence="5">Whole Adult</tissue>
    </source>
</reference>
<feature type="chain" id="PRO_5039336773" evidence="2">
    <location>
        <begin position="25"/>
        <end position="193"/>
    </location>
</feature>
<dbReference type="Gene3D" id="2.10.25.10">
    <property type="entry name" value="Laminin"/>
    <property type="match status" value="3"/>
</dbReference>
<evidence type="ECO:0000259" key="3">
    <source>
        <dbReference type="SMART" id="SM00181"/>
    </source>
</evidence>
<dbReference type="InterPro" id="IPR009030">
    <property type="entry name" value="Growth_fac_rcpt_cys_sf"/>
</dbReference>
<dbReference type="PANTHER" id="PTHR24047:SF29">
    <property type="entry name" value="EATER-RELATED"/>
    <property type="match status" value="1"/>
</dbReference>
<keyword evidence="1" id="KW-1133">Transmembrane helix</keyword>
<feature type="domain" description="EGF-like" evidence="3">
    <location>
        <begin position="40"/>
        <end position="71"/>
    </location>
</feature>
<dbReference type="AlphaFoldDB" id="A0A9C6T0G8"/>
<evidence type="ECO:0000256" key="1">
    <source>
        <dbReference type="SAM" id="Phobius"/>
    </source>
</evidence>
<gene>
    <name evidence="5" type="primary">LOC127565970</name>
</gene>
<accession>A0A9C6T0G8</accession>
<dbReference type="SMART" id="SM00181">
    <property type="entry name" value="EGF"/>
    <property type="match status" value="3"/>
</dbReference>
<dbReference type="PANTHER" id="PTHR24047">
    <property type="entry name" value="FI01909P-RELATED"/>
    <property type="match status" value="1"/>
</dbReference>